<dbReference type="AlphaFoldDB" id="A0A495V770"/>
<name>A0A495V770_9GAMM</name>
<dbReference type="InterPro" id="IPR011004">
    <property type="entry name" value="Trimer_LpxA-like_sf"/>
</dbReference>
<comment type="caution">
    <text evidence="3">The sequence shown here is derived from an EMBL/GenBank/DDBJ whole genome shotgun (WGS) entry which is preliminary data.</text>
</comment>
<organism evidence="3 4">
    <name type="scientific">Thiocapsa rosea</name>
    <dbReference type="NCBI Taxonomy" id="69360"/>
    <lineage>
        <taxon>Bacteria</taxon>
        <taxon>Pseudomonadati</taxon>
        <taxon>Pseudomonadota</taxon>
        <taxon>Gammaproteobacteria</taxon>
        <taxon>Chromatiales</taxon>
        <taxon>Chromatiaceae</taxon>
        <taxon>Thiocapsa</taxon>
    </lineage>
</organism>
<evidence type="ECO:0000256" key="1">
    <source>
        <dbReference type="ARBA" id="ARBA00007274"/>
    </source>
</evidence>
<dbReference type="EMBL" id="RBXL01000001">
    <property type="protein sequence ID" value="RKT45242.1"/>
    <property type="molecule type" value="Genomic_DNA"/>
</dbReference>
<dbReference type="Proteomes" id="UP000274556">
    <property type="component" value="Unassembled WGS sequence"/>
</dbReference>
<keyword evidence="2 3" id="KW-0808">Transferase</keyword>
<dbReference type="RefSeq" id="WP_281269158.1">
    <property type="nucleotide sequence ID" value="NZ_RBXL01000001.1"/>
</dbReference>
<dbReference type="PANTHER" id="PTHR23416:SF23">
    <property type="entry name" value="ACETYLTRANSFERASE C18B11.09C-RELATED"/>
    <property type="match status" value="1"/>
</dbReference>
<evidence type="ECO:0000313" key="3">
    <source>
        <dbReference type="EMBL" id="RKT45242.1"/>
    </source>
</evidence>
<dbReference type="SUPFAM" id="SSF51161">
    <property type="entry name" value="Trimeric LpxA-like enzymes"/>
    <property type="match status" value="1"/>
</dbReference>
<protein>
    <submittedName>
        <fullName evidence="3">Putative colanic acid biosynthesis acetyltransferase WcaF</fullName>
    </submittedName>
</protein>
<dbReference type="PANTHER" id="PTHR23416">
    <property type="entry name" value="SIALIC ACID SYNTHASE-RELATED"/>
    <property type="match status" value="1"/>
</dbReference>
<sequence length="192" mass="21334">MNELDIETCRGRRPYSRSEYLGRVLWTLTTPLFRFSPRPLFGWRRTLLRLFGAKVARDAHVYPSARIYLPWNLRLGEHASIGEWALIYNLGPVTIGDRATISHRAHLCAGTHDYRDPSLPLLRLPIEIGAQAWVCADSFIGPGSRVGEGAIVGAAAVVVHDVPPWQIVAGNPARVVKRREMHPPTGAGRNEG</sequence>
<comment type="similarity">
    <text evidence="1">Belongs to the transferase hexapeptide repeat family.</text>
</comment>
<evidence type="ECO:0000256" key="2">
    <source>
        <dbReference type="ARBA" id="ARBA00022679"/>
    </source>
</evidence>
<dbReference type="CDD" id="cd05825">
    <property type="entry name" value="LbH_wcaF_like"/>
    <property type="match status" value="1"/>
</dbReference>
<gene>
    <name evidence="3" type="ORF">BDD21_2668</name>
</gene>
<dbReference type="InterPro" id="IPR051159">
    <property type="entry name" value="Hexapeptide_acetyltransf"/>
</dbReference>
<dbReference type="GO" id="GO:0005829">
    <property type="term" value="C:cytosol"/>
    <property type="evidence" value="ECO:0007669"/>
    <property type="project" value="TreeGrafter"/>
</dbReference>
<evidence type="ECO:0000313" key="4">
    <source>
        <dbReference type="Proteomes" id="UP000274556"/>
    </source>
</evidence>
<reference evidence="3 4" key="1">
    <citation type="submission" date="2018-10" db="EMBL/GenBank/DDBJ databases">
        <title>Genomic Encyclopedia of Archaeal and Bacterial Type Strains, Phase II (KMG-II): from individual species to whole genera.</title>
        <authorList>
            <person name="Goeker M."/>
        </authorList>
    </citation>
    <scope>NUCLEOTIDE SEQUENCE [LARGE SCALE GENOMIC DNA]</scope>
    <source>
        <strain evidence="3 4">DSM 235</strain>
    </source>
</reference>
<proteinExistence type="inferred from homology"/>
<accession>A0A495V770</accession>
<dbReference type="GO" id="GO:0008374">
    <property type="term" value="F:O-acyltransferase activity"/>
    <property type="evidence" value="ECO:0007669"/>
    <property type="project" value="TreeGrafter"/>
</dbReference>
<dbReference type="Gene3D" id="2.160.10.10">
    <property type="entry name" value="Hexapeptide repeat proteins"/>
    <property type="match status" value="1"/>
</dbReference>
<keyword evidence="4" id="KW-1185">Reference proteome</keyword>